<gene>
    <name evidence="2" type="ORF">B0T16DRAFT_50292</name>
</gene>
<protein>
    <submittedName>
        <fullName evidence="2">Uncharacterized protein</fullName>
    </submittedName>
</protein>
<dbReference type="Proteomes" id="UP001174936">
    <property type="component" value="Unassembled WGS sequence"/>
</dbReference>
<dbReference type="EMBL" id="JAULSV010000001">
    <property type="protein sequence ID" value="KAK0657009.1"/>
    <property type="molecule type" value="Genomic_DNA"/>
</dbReference>
<name>A0AA39YQY6_9PEZI</name>
<feature type="region of interest" description="Disordered" evidence="1">
    <location>
        <begin position="19"/>
        <end position="39"/>
    </location>
</feature>
<comment type="caution">
    <text evidence="2">The sequence shown here is derived from an EMBL/GenBank/DDBJ whole genome shotgun (WGS) entry which is preliminary data.</text>
</comment>
<dbReference type="AlphaFoldDB" id="A0AA39YQY6"/>
<evidence type="ECO:0000313" key="3">
    <source>
        <dbReference type="Proteomes" id="UP001174936"/>
    </source>
</evidence>
<evidence type="ECO:0000256" key="1">
    <source>
        <dbReference type="SAM" id="MobiDB-lite"/>
    </source>
</evidence>
<sequence>MQTSKTAYLRLSRPIPASISLRRPSEVQKHHSTSPPAAQRYTASAHEMWTLPIASTHLSATRTSSGEGCANAGGPDLHWRLAVSAIGQTAAAHQNPIRPAAAFRAWGWRDGRQNPLFLILPRFITRRVRRQQHRVLRTTALPLLRVTTAEVASGPDAAGQTRERTAVWRPEMDWGSKRSLLGMSGQNLGRSRELLGSSILPVLATLADLSQDAQ</sequence>
<organism evidence="2 3">
    <name type="scientific">Cercophora newfieldiana</name>
    <dbReference type="NCBI Taxonomy" id="92897"/>
    <lineage>
        <taxon>Eukaryota</taxon>
        <taxon>Fungi</taxon>
        <taxon>Dikarya</taxon>
        <taxon>Ascomycota</taxon>
        <taxon>Pezizomycotina</taxon>
        <taxon>Sordariomycetes</taxon>
        <taxon>Sordariomycetidae</taxon>
        <taxon>Sordariales</taxon>
        <taxon>Lasiosphaeriaceae</taxon>
        <taxon>Cercophora</taxon>
    </lineage>
</organism>
<accession>A0AA39YQY6</accession>
<reference evidence="2" key="1">
    <citation type="submission" date="2023-06" db="EMBL/GenBank/DDBJ databases">
        <title>Genome-scale phylogeny and comparative genomics of the fungal order Sordariales.</title>
        <authorList>
            <consortium name="Lawrence Berkeley National Laboratory"/>
            <person name="Hensen N."/>
            <person name="Bonometti L."/>
            <person name="Westerberg I."/>
            <person name="Brannstrom I.O."/>
            <person name="Guillou S."/>
            <person name="Cros-Aarteil S."/>
            <person name="Calhoun S."/>
            <person name="Haridas S."/>
            <person name="Kuo A."/>
            <person name="Mondo S."/>
            <person name="Pangilinan J."/>
            <person name="Riley R."/>
            <person name="Labutti K."/>
            <person name="Andreopoulos B."/>
            <person name="Lipzen A."/>
            <person name="Chen C."/>
            <person name="Yanf M."/>
            <person name="Daum C."/>
            <person name="Ng V."/>
            <person name="Clum A."/>
            <person name="Steindorff A."/>
            <person name="Ohm R."/>
            <person name="Martin F."/>
            <person name="Silar P."/>
            <person name="Natvig D."/>
            <person name="Lalanne C."/>
            <person name="Gautier V."/>
            <person name="Ament-Velasquez S.L."/>
            <person name="Kruys A."/>
            <person name="Hutchinson M.I."/>
            <person name="Powell A.J."/>
            <person name="Barry K."/>
            <person name="Miller A.N."/>
            <person name="Grigoriev I.V."/>
            <person name="Debuchy R."/>
            <person name="Gladieux P."/>
            <person name="Thoren M.H."/>
            <person name="Johannesson H."/>
        </authorList>
    </citation>
    <scope>NUCLEOTIDE SEQUENCE</scope>
    <source>
        <strain evidence="2">SMH2532-1</strain>
    </source>
</reference>
<keyword evidence="3" id="KW-1185">Reference proteome</keyword>
<evidence type="ECO:0000313" key="2">
    <source>
        <dbReference type="EMBL" id="KAK0657009.1"/>
    </source>
</evidence>
<proteinExistence type="predicted"/>